<evidence type="ECO:0000256" key="1">
    <source>
        <dbReference type="SAM" id="MobiDB-lite"/>
    </source>
</evidence>
<gene>
    <name evidence="3" type="ORF">N0F65_010477</name>
</gene>
<sequence length="585" mass="64163">MHAQSDSSAQPHLTAHLEPPSMAAQSNGTAPSVDVVLDKAKMYTVEWRDGNTFGFTLSPVKSDHGPVLLVTRRTTRRSLLQSVGLEAVVPGDMLVAIGDEKVYQLGAENATDFLRCVRKPVKLLFQLSPYGAAAKNLPALAPNEFNYLWETGSLGIVFNADDKLNVPVVKRLKIPSENAEALKHVAVGDQLIYVNDIATCEYSMSKIMDIIKGLPKPILLRFRKDISESHKREVPELATDEYDFLWEYGALGLVLSESQHGYPGVRSITGKGTSKQLSLVQVDDEIIMVNDRPAKRYEFHGIMDYLTNVPKPAVIRFRRPRGGRGSNNAVSRPSTAGAPPPGALNHDRRSVSARPPPTARLSMAAPNDGKKNGNTRLTRAMTSLAEDNQRREDNRSSLPTDWPDDGLNGYDLNRHGNRQRGLGQKDSPSGSFSSNEQPQRHGSHSSNGSSNDGPVGARDSYHVVRPSMMPSNQVGVSNRSNSSDFNVPVPGETFFMINTSAFYHIQWTDGPFGLTVREGDSDRGAVMLITKRTGRDTCPGLRRVAVGDILVQIGEKRVSQLGFDQGTRYLKTVPKPVMLVFQAID</sequence>
<dbReference type="EMBL" id="DAKRPA010000028">
    <property type="protein sequence ID" value="DBA02652.1"/>
    <property type="molecule type" value="Genomic_DNA"/>
</dbReference>
<reference evidence="3" key="1">
    <citation type="submission" date="2022-11" db="EMBL/GenBank/DDBJ databases">
        <authorList>
            <person name="Morgan W.R."/>
            <person name="Tartar A."/>
        </authorList>
    </citation>
    <scope>NUCLEOTIDE SEQUENCE</scope>
    <source>
        <strain evidence="3">ARSEF 373</strain>
    </source>
</reference>
<dbReference type="AlphaFoldDB" id="A0AAV2ZB94"/>
<dbReference type="SUPFAM" id="SSF50156">
    <property type="entry name" value="PDZ domain-like"/>
    <property type="match status" value="3"/>
</dbReference>
<feature type="region of interest" description="Disordered" evidence="1">
    <location>
        <begin position="317"/>
        <end position="460"/>
    </location>
</feature>
<feature type="domain" description="PDZ" evidence="2">
    <location>
        <begin position="51"/>
        <end position="129"/>
    </location>
</feature>
<feature type="domain" description="PDZ" evidence="2">
    <location>
        <begin position="152"/>
        <end position="226"/>
    </location>
</feature>
<comment type="caution">
    <text evidence="3">The sequence shown here is derived from an EMBL/GenBank/DDBJ whole genome shotgun (WGS) entry which is preliminary data.</text>
</comment>
<evidence type="ECO:0000313" key="3">
    <source>
        <dbReference type="EMBL" id="DBA02652.1"/>
    </source>
</evidence>
<evidence type="ECO:0000313" key="4">
    <source>
        <dbReference type="Proteomes" id="UP001146120"/>
    </source>
</evidence>
<dbReference type="InterPro" id="IPR001478">
    <property type="entry name" value="PDZ"/>
</dbReference>
<feature type="compositionally biased region" description="Polar residues" evidence="1">
    <location>
        <begin position="426"/>
        <end position="437"/>
    </location>
</feature>
<evidence type="ECO:0000259" key="2">
    <source>
        <dbReference type="SMART" id="SM00228"/>
    </source>
</evidence>
<feature type="domain" description="PDZ" evidence="2">
    <location>
        <begin position="249"/>
        <end position="321"/>
    </location>
</feature>
<name>A0AAV2ZB94_9STRA</name>
<protein>
    <recommendedName>
        <fullName evidence="2">PDZ domain-containing protein</fullName>
    </recommendedName>
</protein>
<dbReference type="Proteomes" id="UP001146120">
    <property type="component" value="Unassembled WGS sequence"/>
</dbReference>
<keyword evidence="4" id="KW-1185">Reference proteome</keyword>
<proteinExistence type="predicted"/>
<accession>A0AAV2ZB94</accession>
<organism evidence="3 4">
    <name type="scientific">Lagenidium giganteum</name>
    <dbReference type="NCBI Taxonomy" id="4803"/>
    <lineage>
        <taxon>Eukaryota</taxon>
        <taxon>Sar</taxon>
        <taxon>Stramenopiles</taxon>
        <taxon>Oomycota</taxon>
        <taxon>Peronosporomycetes</taxon>
        <taxon>Pythiales</taxon>
        <taxon>Pythiaceae</taxon>
    </lineage>
</organism>
<dbReference type="InterPro" id="IPR036034">
    <property type="entry name" value="PDZ_sf"/>
</dbReference>
<feature type="compositionally biased region" description="Polar residues" evidence="1">
    <location>
        <begin position="372"/>
        <end position="381"/>
    </location>
</feature>
<dbReference type="SMART" id="SM00228">
    <property type="entry name" value="PDZ"/>
    <property type="match status" value="3"/>
</dbReference>
<reference evidence="3" key="2">
    <citation type="journal article" date="2023" name="Microbiol Resour">
        <title>Decontamination and Annotation of the Draft Genome Sequence of the Oomycete Lagenidium giganteum ARSEF 373.</title>
        <authorList>
            <person name="Morgan W.R."/>
            <person name="Tartar A."/>
        </authorList>
    </citation>
    <scope>NUCLEOTIDE SEQUENCE</scope>
    <source>
        <strain evidence="3">ARSEF 373</strain>
    </source>
</reference>